<dbReference type="Gene3D" id="3.10.20.280">
    <property type="entry name" value="RnfH-like"/>
    <property type="match status" value="1"/>
</dbReference>
<dbReference type="EMBL" id="CP091512">
    <property type="protein sequence ID" value="UOO93434.1"/>
    <property type="molecule type" value="Genomic_DNA"/>
</dbReference>
<dbReference type="SUPFAM" id="SSF54285">
    <property type="entry name" value="MoaD/ThiS"/>
    <property type="match status" value="1"/>
</dbReference>
<dbReference type="Proteomes" id="UP000832034">
    <property type="component" value="Chromosome"/>
</dbReference>
<dbReference type="InterPro" id="IPR016155">
    <property type="entry name" value="Mopterin_synth/thiamin_S_b"/>
</dbReference>
<evidence type="ECO:0000256" key="2">
    <source>
        <dbReference type="HAMAP-Rule" id="MF_00460"/>
    </source>
</evidence>
<proteinExistence type="inferred from homology"/>
<dbReference type="PANTHER" id="PTHR37483:SF1">
    <property type="entry name" value="UPF0125 PROTEIN RATB"/>
    <property type="match status" value="1"/>
</dbReference>
<dbReference type="HAMAP" id="MF_00460">
    <property type="entry name" value="UPF0125_RnfH"/>
    <property type="match status" value="1"/>
</dbReference>
<sequence length="93" mass="10560">MVNEILVEVVFATQQQQTVIALSVSMGTTALQAAQLSGLYDEYPHIQDYPLGVYGKVVAQDYVLEAHDRIEIYRPLLVDPKENRRRRAAQNKD</sequence>
<dbReference type="Pfam" id="PF03658">
    <property type="entry name" value="Ub-RnfH"/>
    <property type="match status" value="1"/>
</dbReference>
<accession>A0ABY4EDI3</accession>
<dbReference type="InterPro" id="IPR005346">
    <property type="entry name" value="RnfH"/>
</dbReference>
<dbReference type="InterPro" id="IPR037021">
    <property type="entry name" value="RnfH_sf"/>
</dbReference>
<dbReference type="RefSeq" id="WP_019958900.1">
    <property type="nucleotide sequence ID" value="NZ_CP091512.1"/>
</dbReference>
<reference evidence="3" key="1">
    <citation type="submission" date="2021-12" db="EMBL/GenBank/DDBJ databases">
        <authorList>
            <person name="Veyrier F.J."/>
        </authorList>
    </citation>
    <scope>NUCLEOTIDE SEQUENCE</scope>
    <source>
        <strain evidence="3">SAG 1488-6</strain>
    </source>
</reference>
<organism evidence="3 4">
    <name type="scientific">Vitreoscilla stercoraria</name>
    <dbReference type="NCBI Taxonomy" id="61"/>
    <lineage>
        <taxon>Bacteria</taxon>
        <taxon>Pseudomonadati</taxon>
        <taxon>Pseudomonadota</taxon>
        <taxon>Betaproteobacteria</taxon>
        <taxon>Neisseriales</taxon>
        <taxon>Neisseriaceae</taxon>
        <taxon>Vitreoscilla</taxon>
    </lineage>
</organism>
<name>A0ABY4EDI3_VITST</name>
<evidence type="ECO:0000313" key="4">
    <source>
        <dbReference type="Proteomes" id="UP000832034"/>
    </source>
</evidence>
<evidence type="ECO:0000256" key="1">
    <source>
        <dbReference type="ARBA" id="ARBA00010645"/>
    </source>
</evidence>
<gene>
    <name evidence="3" type="ORF">LVJ81_05235</name>
</gene>
<evidence type="ECO:0000313" key="3">
    <source>
        <dbReference type="EMBL" id="UOO93434.1"/>
    </source>
</evidence>
<keyword evidence="4" id="KW-1185">Reference proteome</keyword>
<protein>
    <recommendedName>
        <fullName evidence="2">UPF0125 protein LVJ81_05235</fullName>
    </recommendedName>
</protein>
<dbReference type="NCBIfam" id="NF002490">
    <property type="entry name" value="PRK01777.1"/>
    <property type="match status" value="1"/>
</dbReference>
<dbReference type="PANTHER" id="PTHR37483">
    <property type="entry name" value="UPF0125 PROTEIN RATB"/>
    <property type="match status" value="1"/>
</dbReference>
<reference evidence="3" key="2">
    <citation type="journal article" date="2022" name="Res Sq">
        <title>Evolution of multicellular longitudinally dividing oral cavity symbionts (Neisseriaceae).</title>
        <authorList>
            <person name="Nyongesa S."/>
            <person name="Weber P."/>
            <person name="Bernet E."/>
            <person name="Pullido F."/>
            <person name="Nieckarz M."/>
            <person name="Delaby M."/>
            <person name="Nieves C."/>
            <person name="Viehboeck T."/>
            <person name="Krause N."/>
            <person name="Rivera-Millot A."/>
            <person name="Nakamura A."/>
            <person name="Vischer N."/>
            <person name="VanNieuwenhze M."/>
            <person name="Brun Y."/>
            <person name="Cava F."/>
            <person name="Bulgheresi S."/>
            <person name="Veyrier F."/>
        </authorList>
    </citation>
    <scope>NUCLEOTIDE SEQUENCE</scope>
    <source>
        <strain evidence="3">SAG 1488-6</strain>
    </source>
</reference>
<comment type="similarity">
    <text evidence="1 2">Belongs to the UPF0125 (RnfH) family.</text>
</comment>